<comment type="subcellular location">
    <subcellularLocation>
        <location evidence="1">Cell membrane</location>
        <topology evidence="1">Multi-pass membrane protein</topology>
    </subcellularLocation>
</comment>
<name>A0ABS4TBM2_9PSEU</name>
<dbReference type="Pfam" id="PF07681">
    <property type="entry name" value="DoxX"/>
    <property type="match status" value="1"/>
</dbReference>
<evidence type="ECO:0000256" key="1">
    <source>
        <dbReference type="ARBA" id="ARBA00004651"/>
    </source>
</evidence>
<dbReference type="InterPro" id="IPR032808">
    <property type="entry name" value="DoxX"/>
</dbReference>
<keyword evidence="4 7" id="KW-0812">Transmembrane</keyword>
<evidence type="ECO:0000256" key="4">
    <source>
        <dbReference type="ARBA" id="ARBA00022692"/>
    </source>
</evidence>
<evidence type="ECO:0000256" key="3">
    <source>
        <dbReference type="ARBA" id="ARBA00022475"/>
    </source>
</evidence>
<gene>
    <name evidence="8" type="ORF">JOF56_002213</name>
</gene>
<feature type="transmembrane region" description="Helical" evidence="7">
    <location>
        <begin position="70"/>
        <end position="88"/>
    </location>
</feature>
<feature type="transmembrane region" description="Helical" evidence="7">
    <location>
        <begin position="100"/>
        <end position="121"/>
    </location>
</feature>
<dbReference type="RefSeq" id="WP_209636931.1">
    <property type="nucleotide sequence ID" value="NZ_JAGINW010000001.1"/>
</dbReference>
<organism evidence="8 9">
    <name type="scientific">Kibdelosporangium banguiense</name>
    <dbReference type="NCBI Taxonomy" id="1365924"/>
    <lineage>
        <taxon>Bacteria</taxon>
        <taxon>Bacillati</taxon>
        <taxon>Actinomycetota</taxon>
        <taxon>Actinomycetes</taxon>
        <taxon>Pseudonocardiales</taxon>
        <taxon>Pseudonocardiaceae</taxon>
        <taxon>Kibdelosporangium</taxon>
    </lineage>
</organism>
<sequence length="137" mass="14908">MDGILRRREDLLSLFRIVVGLLFVSHGAAKLFGAFGGRTVTFGAWPSWYAAVIELVAGGAVLLGVGTRVAAVLCSGEMAYAYFFSHQSKALWPIENGGELAAIYCWAFLLIAFFGPGPWTVSRLWQRRRQPAEAIAG</sequence>
<keyword evidence="3" id="KW-1003">Cell membrane</keyword>
<comment type="similarity">
    <text evidence="2">Belongs to the DoxX family.</text>
</comment>
<evidence type="ECO:0000313" key="9">
    <source>
        <dbReference type="Proteomes" id="UP001519332"/>
    </source>
</evidence>
<feature type="transmembrane region" description="Helical" evidence="7">
    <location>
        <begin position="47"/>
        <end position="65"/>
    </location>
</feature>
<keyword evidence="9" id="KW-1185">Reference proteome</keyword>
<accession>A0ABS4TBM2</accession>
<evidence type="ECO:0000313" key="8">
    <source>
        <dbReference type="EMBL" id="MBP2321828.1"/>
    </source>
</evidence>
<feature type="transmembrane region" description="Helical" evidence="7">
    <location>
        <begin position="12"/>
        <end position="35"/>
    </location>
</feature>
<proteinExistence type="inferred from homology"/>
<protein>
    <submittedName>
        <fullName evidence="8">Oxidoreductase</fullName>
    </submittedName>
</protein>
<dbReference type="EMBL" id="JAGINW010000001">
    <property type="protein sequence ID" value="MBP2321828.1"/>
    <property type="molecule type" value="Genomic_DNA"/>
</dbReference>
<dbReference type="PANTHER" id="PTHR33452:SF4">
    <property type="entry name" value="BLL4328 PROTEIN"/>
    <property type="match status" value="1"/>
</dbReference>
<dbReference type="InterPro" id="IPR051907">
    <property type="entry name" value="DoxX-like_oxidoreductase"/>
</dbReference>
<evidence type="ECO:0000256" key="6">
    <source>
        <dbReference type="ARBA" id="ARBA00023136"/>
    </source>
</evidence>
<dbReference type="PANTHER" id="PTHR33452">
    <property type="entry name" value="OXIDOREDUCTASE CATD-RELATED"/>
    <property type="match status" value="1"/>
</dbReference>
<reference evidence="8 9" key="1">
    <citation type="submission" date="2021-03" db="EMBL/GenBank/DDBJ databases">
        <title>Sequencing the genomes of 1000 actinobacteria strains.</title>
        <authorList>
            <person name="Klenk H.-P."/>
        </authorList>
    </citation>
    <scope>NUCLEOTIDE SEQUENCE [LARGE SCALE GENOMIC DNA]</scope>
    <source>
        <strain evidence="8 9">DSM 46670</strain>
    </source>
</reference>
<comment type="caution">
    <text evidence="8">The sequence shown here is derived from an EMBL/GenBank/DDBJ whole genome shotgun (WGS) entry which is preliminary data.</text>
</comment>
<evidence type="ECO:0000256" key="7">
    <source>
        <dbReference type="SAM" id="Phobius"/>
    </source>
</evidence>
<keyword evidence="5 7" id="KW-1133">Transmembrane helix</keyword>
<keyword evidence="6 7" id="KW-0472">Membrane</keyword>
<evidence type="ECO:0000256" key="5">
    <source>
        <dbReference type="ARBA" id="ARBA00022989"/>
    </source>
</evidence>
<dbReference type="Proteomes" id="UP001519332">
    <property type="component" value="Unassembled WGS sequence"/>
</dbReference>
<evidence type="ECO:0000256" key="2">
    <source>
        <dbReference type="ARBA" id="ARBA00006679"/>
    </source>
</evidence>